<accession>A0A1I5Z752</accession>
<feature type="signal peptide" evidence="2">
    <location>
        <begin position="1"/>
        <end position="23"/>
    </location>
</feature>
<evidence type="ECO:0000313" key="4">
    <source>
        <dbReference type="EMBL" id="SFQ52302.1"/>
    </source>
</evidence>
<dbReference type="EMBL" id="FOWW01000008">
    <property type="protein sequence ID" value="SFQ52302.1"/>
    <property type="molecule type" value="Genomic_DNA"/>
</dbReference>
<dbReference type="Pfam" id="PF20148">
    <property type="entry name" value="DUF6531"/>
    <property type="match status" value="1"/>
</dbReference>
<dbReference type="PANTHER" id="PTHR32305:SF15">
    <property type="entry name" value="PROTEIN RHSA-RELATED"/>
    <property type="match status" value="1"/>
</dbReference>
<gene>
    <name evidence="4" type="ORF">SAMN05421810_108287</name>
</gene>
<protein>
    <submittedName>
        <fullName evidence="4">YD repeat-containing protein</fullName>
    </submittedName>
</protein>
<keyword evidence="2" id="KW-0732">Signal</keyword>
<dbReference type="InterPro" id="IPR045351">
    <property type="entry name" value="DUF6531"/>
</dbReference>
<feature type="non-terminal residue" evidence="4">
    <location>
        <position position="351"/>
    </location>
</feature>
<name>A0A1I5Z752_9PSEU</name>
<feature type="domain" description="DUF6531" evidence="3">
    <location>
        <begin position="111"/>
        <end position="179"/>
    </location>
</feature>
<dbReference type="Gene3D" id="2.180.10.10">
    <property type="entry name" value="RHS repeat-associated core"/>
    <property type="match status" value="1"/>
</dbReference>
<dbReference type="STRING" id="587909.SAMN05421810_108287"/>
<evidence type="ECO:0000313" key="5">
    <source>
        <dbReference type="Proteomes" id="UP000198727"/>
    </source>
</evidence>
<dbReference type="InterPro" id="IPR006530">
    <property type="entry name" value="YD"/>
</dbReference>
<evidence type="ECO:0000259" key="3">
    <source>
        <dbReference type="Pfam" id="PF20148"/>
    </source>
</evidence>
<keyword evidence="5" id="KW-1185">Reference proteome</keyword>
<reference evidence="5" key="1">
    <citation type="submission" date="2016-10" db="EMBL/GenBank/DDBJ databases">
        <authorList>
            <person name="Varghese N."/>
            <person name="Submissions S."/>
        </authorList>
    </citation>
    <scope>NUCLEOTIDE SEQUENCE [LARGE SCALE GENOMIC DNA]</scope>
    <source>
        <strain evidence="5">CGMCC 4.5579</strain>
    </source>
</reference>
<evidence type="ECO:0000256" key="1">
    <source>
        <dbReference type="SAM" id="MobiDB-lite"/>
    </source>
</evidence>
<dbReference type="AlphaFoldDB" id="A0A1I5Z752"/>
<feature type="chain" id="PRO_5038611177" evidence="2">
    <location>
        <begin position="24"/>
        <end position="351"/>
    </location>
</feature>
<dbReference type="PANTHER" id="PTHR32305">
    <property type="match status" value="1"/>
</dbReference>
<dbReference type="Pfam" id="PF05593">
    <property type="entry name" value="RHS_repeat"/>
    <property type="match status" value="2"/>
</dbReference>
<dbReference type="InterPro" id="IPR031325">
    <property type="entry name" value="RHS_repeat"/>
</dbReference>
<sequence length="351" mass="37290">MVRMRYRPAWGLALRGMSTAAIAAIIATVPGVAVQPAVAAEPEGGLSVPSSAWAPPAELNRTPAGGAPPGRPWGGEAGVASVPCDENVATGILRQYPFERFPVSDRSELLVNTHNGNVVITARDLSIRGTGQNLSLSHVYNSKLPGAGAFGTGWSLNTGPDLGLTFDGGDVVLHGESGYCARYSATDGGGYTPAPGVPAELERLDNGNYELTFNDDKDVWMFDAQGWLLSQADRNDNVNTVRYTSAGLLASITDSQGRVTTVAYDDAGRITKLTDPTGTTAGSYRYNQAGQLAEYTDRDGKTTYLQYDAAGNLTLLEDPAHKRTRLLYDGSDRVVEVRIPGRSGTSNTRFD</sequence>
<dbReference type="InterPro" id="IPR050708">
    <property type="entry name" value="T6SS_VgrG/RHS"/>
</dbReference>
<proteinExistence type="predicted"/>
<evidence type="ECO:0000256" key="2">
    <source>
        <dbReference type="SAM" id="SignalP"/>
    </source>
</evidence>
<dbReference type="Proteomes" id="UP000198727">
    <property type="component" value="Unassembled WGS sequence"/>
</dbReference>
<feature type="region of interest" description="Disordered" evidence="1">
    <location>
        <begin position="45"/>
        <end position="75"/>
    </location>
</feature>
<dbReference type="NCBIfam" id="TIGR01643">
    <property type="entry name" value="YD_repeat_2x"/>
    <property type="match status" value="2"/>
</dbReference>
<organism evidence="4 5">
    <name type="scientific">Amycolatopsis arida</name>
    <dbReference type="NCBI Taxonomy" id="587909"/>
    <lineage>
        <taxon>Bacteria</taxon>
        <taxon>Bacillati</taxon>
        <taxon>Actinomycetota</taxon>
        <taxon>Actinomycetes</taxon>
        <taxon>Pseudonocardiales</taxon>
        <taxon>Pseudonocardiaceae</taxon>
        <taxon>Amycolatopsis</taxon>
    </lineage>
</organism>